<organism evidence="3 4">
    <name type="scientific">Azomonas macrocytogenes</name>
    <name type="common">Azotobacter macrocytogenes</name>
    <dbReference type="NCBI Taxonomy" id="69962"/>
    <lineage>
        <taxon>Bacteria</taxon>
        <taxon>Pseudomonadati</taxon>
        <taxon>Pseudomonadota</taxon>
        <taxon>Gammaproteobacteria</taxon>
        <taxon>Pseudomonadales</taxon>
        <taxon>Pseudomonadaceae</taxon>
        <taxon>Azomonas</taxon>
    </lineage>
</organism>
<protein>
    <submittedName>
        <fullName evidence="3">Pimeloyl-[acyl-carrier protein] methyl ester esterase</fullName>
        <ecNumber evidence="3">3.1.1.85</ecNumber>
    </submittedName>
</protein>
<keyword evidence="1 3" id="KW-0378">Hydrolase</keyword>
<dbReference type="AlphaFoldDB" id="A0A839T038"/>
<dbReference type="Gene3D" id="3.40.50.1820">
    <property type="entry name" value="alpha/beta hydrolase"/>
    <property type="match status" value="1"/>
</dbReference>
<proteinExistence type="predicted"/>
<dbReference type="Pfam" id="PF00561">
    <property type="entry name" value="Abhydrolase_1"/>
    <property type="match status" value="1"/>
</dbReference>
<reference evidence="3 4" key="1">
    <citation type="submission" date="2020-08" db="EMBL/GenBank/DDBJ databases">
        <title>Genomic Encyclopedia of Type Strains, Phase III (KMG-III): the genomes of soil and plant-associated and newly described type strains.</title>
        <authorList>
            <person name="Whitman W."/>
        </authorList>
    </citation>
    <scope>NUCLEOTIDE SEQUENCE [LARGE SCALE GENOMIC DNA]</scope>
    <source>
        <strain evidence="3 4">CECT 4462</strain>
    </source>
</reference>
<evidence type="ECO:0000313" key="4">
    <source>
        <dbReference type="Proteomes" id="UP000549250"/>
    </source>
</evidence>
<evidence type="ECO:0000256" key="1">
    <source>
        <dbReference type="ARBA" id="ARBA00022801"/>
    </source>
</evidence>
<gene>
    <name evidence="3" type="ORF">FHR87_001319</name>
</gene>
<comment type="caution">
    <text evidence="3">The sequence shown here is derived from an EMBL/GenBank/DDBJ whole genome shotgun (WGS) entry which is preliminary data.</text>
</comment>
<dbReference type="Proteomes" id="UP000549250">
    <property type="component" value="Unassembled WGS sequence"/>
</dbReference>
<name>A0A839T038_AZOMA</name>
<accession>A0A839T038</accession>
<dbReference type="EC" id="3.1.1.85" evidence="3"/>
<keyword evidence="4" id="KW-1185">Reference proteome</keyword>
<dbReference type="EMBL" id="JACHXI010000004">
    <property type="protein sequence ID" value="MBB3102931.1"/>
    <property type="molecule type" value="Genomic_DNA"/>
</dbReference>
<dbReference type="GO" id="GO:0090499">
    <property type="term" value="F:pimelyl-[acyl-carrier protein] methyl ester esterase activity"/>
    <property type="evidence" value="ECO:0007669"/>
    <property type="project" value="UniProtKB-EC"/>
</dbReference>
<dbReference type="InterPro" id="IPR029058">
    <property type="entry name" value="AB_hydrolase_fold"/>
</dbReference>
<feature type="domain" description="AB hydrolase-1" evidence="2">
    <location>
        <begin position="62"/>
        <end position="224"/>
    </location>
</feature>
<dbReference type="SUPFAM" id="SSF53474">
    <property type="entry name" value="alpha/beta-Hydrolases"/>
    <property type="match status" value="1"/>
</dbReference>
<dbReference type="PANTHER" id="PTHR43798:SF31">
    <property type="entry name" value="AB HYDROLASE SUPERFAMILY PROTEIN YCLE"/>
    <property type="match status" value="1"/>
</dbReference>
<evidence type="ECO:0000259" key="2">
    <source>
        <dbReference type="Pfam" id="PF00561"/>
    </source>
</evidence>
<dbReference type="InterPro" id="IPR000073">
    <property type="entry name" value="AB_hydrolase_1"/>
</dbReference>
<evidence type="ECO:0000313" key="3">
    <source>
        <dbReference type="EMBL" id="MBB3102931.1"/>
    </source>
</evidence>
<sequence>MRERLILLPGWAFEPAALDPLRECLIQQAPWLDVEIAPLPALLQGDAWLDELHLRLSEASWLAGWSLGGMLAAQLAARRGHACRGLITLGSNASFRSRDGWPTAMPVKVFNDFCRAFELDPEETLKRFSLLCSRGGFDPKTLGRQLQVIMLNKPAAVLAAGLQLLERLDNRHALQKYTGPQLHVFAERDVLVSQAAAAALRSLLPAAQVEIVAEASHGLPLERPDDVAQLMLDFLGSRR</sequence>
<dbReference type="InterPro" id="IPR050266">
    <property type="entry name" value="AB_hydrolase_sf"/>
</dbReference>
<dbReference type="PANTHER" id="PTHR43798">
    <property type="entry name" value="MONOACYLGLYCEROL LIPASE"/>
    <property type="match status" value="1"/>
</dbReference>
<dbReference type="RefSeq" id="WP_183165893.1">
    <property type="nucleotide sequence ID" value="NZ_JACHXI010000004.1"/>
</dbReference>
<dbReference type="GO" id="GO:0016020">
    <property type="term" value="C:membrane"/>
    <property type="evidence" value="ECO:0007669"/>
    <property type="project" value="TreeGrafter"/>
</dbReference>